<sequence>MTCRPVRQGQSISFSLDFSLSLSTPTPPPPLLSPPPPPPPSFLFPSAHLYTPYTHRNIHHLLLSHTETTFPSPLFHLSGQIDQQTAKQRQQLLPSLNLNTMHK</sequence>
<name>A0A059CC30_EUCGR</name>
<accession>A0A059CC30</accession>
<evidence type="ECO:0000313" key="1">
    <source>
        <dbReference type="EMBL" id="KCW75751.1"/>
    </source>
</evidence>
<dbReference type="Gramene" id="KCW75751">
    <property type="protein sequence ID" value="KCW75751"/>
    <property type="gene ID" value="EUGRSUZ_D00130"/>
</dbReference>
<organism evidence="1">
    <name type="scientific">Eucalyptus grandis</name>
    <name type="common">Flooded gum</name>
    <dbReference type="NCBI Taxonomy" id="71139"/>
    <lineage>
        <taxon>Eukaryota</taxon>
        <taxon>Viridiplantae</taxon>
        <taxon>Streptophyta</taxon>
        <taxon>Embryophyta</taxon>
        <taxon>Tracheophyta</taxon>
        <taxon>Spermatophyta</taxon>
        <taxon>Magnoliopsida</taxon>
        <taxon>eudicotyledons</taxon>
        <taxon>Gunneridae</taxon>
        <taxon>Pentapetalae</taxon>
        <taxon>rosids</taxon>
        <taxon>malvids</taxon>
        <taxon>Myrtales</taxon>
        <taxon>Myrtaceae</taxon>
        <taxon>Myrtoideae</taxon>
        <taxon>Eucalypteae</taxon>
        <taxon>Eucalyptus</taxon>
    </lineage>
</organism>
<protein>
    <submittedName>
        <fullName evidence="1">Uncharacterized protein</fullName>
    </submittedName>
</protein>
<gene>
    <name evidence="1" type="ORF">EUGRSUZ_D00130</name>
</gene>
<proteinExistence type="predicted"/>
<dbReference type="InParanoid" id="A0A059CC30"/>
<dbReference type="AlphaFoldDB" id="A0A059CC30"/>
<reference evidence="1" key="1">
    <citation type="submission" date="2013-07" db="EMBL/GenBank/DDBJ databases">
        <title>The genome of Eucalyptus grandis.</title>
        <authorList>
            <person name="Schmutz J."/>
            <person name="Hayes R."/>
            <person name="Myburg A."/>
            <person name="Tuskan G."/>
            <person name="Grattapaglia D."/>
            <person name="Rokhsar D.S."/>
        </authorList>
    </citation>
    <scope>NUCLEOTIDE SEQUENCE</scope>
    <source>
        <tissue evidence="1">Leaf extractions</tissue>
    </source>
</reference>
<dbReference type="EMBL" id="KK198756">
    <property type="protein sequence ID" value="KCW75751.1"/>
    <property type="molecule type" value="Genomic_DNA"/>
</dbReference>